<dbReference type="SMART" id="SM00382">
    <property type="entry name" value="AAA"/>
    <property type="match status" value="1"/>
</dbReference>
<evidence type="ECO:0000256" key="5">
    <source>
        <dbReference type="ARBA" id="ARBA00022519"/>
    </source>
</evidence>
<evidence type="ECO:0000313" key="12">
    <source>
        <dbReference type="Proteomes" id="UP000441586"/>
    </source>
</evidence>
<evidence type="ECO:0000256" key="8">
    <source>
        <dbReference type="ARBA" id="ARBA00022967"/>
    </source>
</evidence>
<dbReference type="InterPro" id="IPR027417">
    <property type="entry name" value="P-loop_NTPase"/>
</dbReference>
<sequence length="292" mass="31656">MSFLELKNLNARVGPLPILRDVSLQVAPGEVRALVGESGAGKSMIGKAILGTLPDAIRITGGEILLEGEDLQAMSPKDRRRLIGAKVALIPQDPLTALNPARRVGPQICNRLVDILGWRRREAEARVIELLHEVHIPAPERVMRAYPHELSGGMRQRILIASAFAAEPQLIIADEPTTALDVTVQKQILRLIRDMQARHGTALLFVTHDLGVVSKLCQSMTVLFGGKVLEDTSVDQFFSAPDHAYSAALLAATPKYTDPGGSLMPVPEATIHAVEAEIAAHDLAHQTETVRQ</sequence>
<organism evidence="11 12">
    <name type="scientific">Parasedimentitalea maritima</name>
    <dbReference type="NCBI Taxonomy" id="2578117"/>
    <lineage>
        <taxon>Bacteria</taxon>
        <taxon>Pseudomonadati</taxon>
        <taxon>Pseudomonadota</taxon>
        <taxon>Alphaproteobacteria</taxon>
        <taxon>Rhodobacterales</taxon>
        <taxon>Paracoccaceae</taxon>
        <taxon>Parasedimentitalea</taxon>
    </lineage>
</organism>
<dbReference type="InterPro" id="IPR003593">
    <property type="entry name" value="AAA+_ATPase"/>
</dbReference>
<dbReference type="GO" id="GO:0005524">
    <property type="term" value="F:ATP binding"/>
    <property type="evidence" value="ECO:0007669"/>
    <property type="project" value="UniProtKB-KW"/>
</dbReference>
<dbReference type="RefSeq" id="WP_158981317.1">
    <property type="nucleotide sequence ID" value="NZ_WSFO01000014.1"/>
</dbReference>
<evidence type="ECO:0000256" key="2">
    <source>
        <dbReference type="ARBA" id="ARBA00005417"/>
    </source>
</evidence>
<dbReference type="GO" id="GO:0005886">
    <property type="term" value="C:plasma membrane"/>
    <property type="evidence" value="ECO:0007669"/>
    <property type="project" value="UniProtKB-SubCell"/>
</dbReference>
<evidence type="ECO:0000259" key="10">
    <source>
        <dbReference type="PROSITE" id="PS50893"/>
    </source>
</evidence>
<dbReference type="PANTHER" id="PTHR43297">
    <property type="entry name" value="OLIGOPEPTIDE TRANSPORT ATP-BINDING PROTEIN APPD"/>
    <property type="match status" value="1"/>
</dbReference>
<comment type="caution">
    <text evidence="11">The sequence shown here is derived from an EMBL/GenBank/DDBJ whole genome shotgun (WGS) entry which is preliminary data.</text>
</comment>
<dbReference type="SUPFAM" id="SSF52540">
    <property type="entry name" value="P-loop containing nucleoside triphosphate hydrolases"/>
    <property type="match status" value="1"/>
</dbReference>
<comment type="similarity">
    <text evidence="2">Belongs to the ABC transporter superfamily.</text>
</comment>
<evidence type="ECO:0000256" key="3">
    <source>
        <dbReference type="ARBA" id="ARBA00022448"/>
    </source>
</evidence>
<dbReference type="InterPro" id="IPR017871">
    <property type="entry name" value="ABC_transporter-like_CS"/>
</dbReference>
<evidence type="ECO:0000256" key="6">
    <source>
        <dbReference type="ARBA" id="ARBA00022741"/>
    </source>
</evidence>
<keyword evidence="7 11" id="KW-0067">ATP-binding</keyword>
<keyword evidence="6" id="KW-0547">Nucleotide-binding</keyword>
<keyword evidence="9" id="KW-0472">Membrane</keyword>
<dbReference type="Proteomes" id="UP000441586">
    <property type="component" value="Unassembled WGS sequence"/>
</dbReference>
<keyword evidence="4" id="KW-1003">Cell membrane</keyword>
<reference evidence="11 12" key="1">
    <citation type="submission" date="2019-12" db="EMBL/GenBank/DDBJ databases">
        <authorList>
            <person name="Zhang Y.-J."/>
        </authorList>
    </citation>
    <scope>NUCLEOTIDE SEQUENCE [LARGE SCALE GENOMIC DNA]</scope>
    <source>
        <strain evidence="11 12">H18S-6</strain>
    </source>
</reference>
<feature type="domain" description="ABC transporter" evidence="10">
    <location>
        <begin position="4"/>
        <end position="250"/>
    </location>
</feature>
<dbReference type="PROSITE" id="PS00211">
    <property type="entry name" value="ABC_TRANSPORTER_1"/>
    <property type="match status" value="1"/>
</dbReference>
<gene>
    <name evidence="11" type="ORF">GP644_20150</name>
</gene>
<evidence type="ECO:0000256" key="1">
    <source>
        <dbReference type="ARBA" id="ARBA00004417"/>
    </source>
</evidence>
<evidence type="ECO:0000256" key="7">
    <source>
        <dbReference type="ARBA" id="ARBA00022840"/>
    </source>
</evidence>
<dbReference type="Pfam" id="PF00005">
    <property type="entry name" value="ABC_tran"/>
    <property type="match status" value="1"/>
</dbReference>
<keyword evidence="5" id="KW-0997">Cell inner membrane</keyword>
<accession>A0A6A4RE42</accession>
<dbReference type="PANTHER" id="PTHR43297:SF14">
    <property type="entry name" value="ATPASE AAA-TYPE CORE DOMAIN-CONTAINING PROTEIN"/>
    <property type="match status" value="1"/>
</dbReference>
<protein>
    <submittedName>
        <fullName evidence="11">ATP-binding cassette domain-containing protein</fullName>
    </submittedName>
</protein>
<dbReference type="AlphaFoldDB" id="A0A6A4RE42"/>
<evidence type="ECO:0000256" key="4">
    <source>
        <dbReference type="ARBA" id="ARBA00022475"/>
    </source>
</evidence>
<evidence type="ECO:0000313" key="11">
    <source>
        <dbReference type="EMBL" id="KAE9627196.1"/>
    </source>
</evidence>
<proteinExistence type="inferred from homology"/>
<evidence type="ECO:0000256" key="9">
    <source>
        <dbReference type="ARBA" id="ARBA00023136"/>
    </source>
</evidence>
<dbReference type="GO" id="GO:0016887">
    <property type="term" value="F:ATP hydrolysis activity"/>
    <property type="evidence" value="ECO:0007669"/>
    <property type="project" value="InterPro"/>
</dbReference>
<keyword evidence="3" id="KW-0813">Transport</keyword>
<comment type="subcellular location">
    <subcellularLocation>
        <location evidence="1">Cell inner membrane</location>
        <topology evidence="1">Peripheral membrane protein</topology>
    </subcellularLocation>
</comment>
<name>A0A6A4RE42_9RHOB</name>
<dbReference type="PROSITE" id="PS50893">
    <property type="entry name" value="ABC_TRANSPORTER_2"/>
    <property type="match status" value="1"/>
</dbReference>
<dbReference type="EMBL" id="WSFO01000014">
    <property type="protein sequence ID" value="KAE9627196.1"/>
    <property type="molecule type" value="Genomic_DNA"/>
</dbReference>
<keyword evidence="8" id="KW-1278">Translocase</keyword>
<dbReference type="InterPro" id="IPR003439">
    <property type="entry name" value="ABC_transporter-like_ATP-bd"/>
</dbReference>
<dbReference type="Gene3D" id="3.40.50.300">
    <property type="entry name" value="P-loop containing nucleotide triphosphate hydrolases"/>
    <property type="match status" value="1"/>
</dbReference>
<dbReference type="InterPro" id="IPR050388">
    <property type="entry name" value="ABC_Ni/Peptide_Import"/>
</dbReference>
<dbReference type="CDD" id="cd03257">
    <property type="entry name" value="ABC_NikE_OppD_transporters"/>
    <property type="match status" value="1"/>
</dbReference>